<gene>
    <name evidence="1" type="ORF">BBK14_06040</name>
</gene>
<sequence length="112" mass="10961">MVTGAEVRVGTGVTPGFGPELGSGAWVGPADGEPVGPAGLGAALVVGAGPPPPPMGVTQPASATIASNATDSSLSMLGVRRMIVFEPARCVRAPDANAVAALFAVRRRSPAS</sequence>
<comment type="caution">
    <text evidence="1">The sequence shown here is derived from an EMBL/GenBank/DDBJ whole genome shotgun (WGS) entry which is preliminary data.</text>
</comment>
<reference evidence="2" key="1">
    <citation type="submission" date="2016-07" db="EMBL/GenBank/DDBJ databases">
        <title>Frankia sp. NRRL B-16219 Genome sequencing.</title>
        <authorList>
            <person name="Ghodhbane-Gtari F."/>
            <person name="Swanson E."/>
            <person name="Gueddou A."/>
            <person name="Louati M."/>
            <person name="Nouioui I."/>
            <person name="Hezbri K."/>
            <person name="Abebe-Akele F."/>
            <person name="Simpson S."/>
            <person name="Morris K."/>
            <person name="Thomas K."/>
            <person name="Gtari M."/>
            <person name="Tisa L.S."/>
        </authorList>
    </citation>
    <scope>NUCLEOTIDE SEQUENCE [LARGE SCALE GENOMIC DNA]</scope>
    <source>
        <strain evidence="2">NRRL B-16219</strain>
    </source>
</reference>
<evidence type="ECO:0000313" key="2">
    <source>
        <dbReference type="Proteomes" id="UP000179769"/>
    </source>
</evidence>
<organism evidence="1 2">
    <name type="scientific">Parafrankia soli</name>
    <dbReference type="NCBI Taxonomy" id="2599596"/>
    <lineage>
        <taxon>Bacteria</taxon>
        <taxon>Bacillati</taxon>
        <taxon>Actinomycetota</taxon>
        <taxon>Actinomycetes</taxon>
        <taxon>Frankiales</taxon>
        <taxon>Frankiaceae</taxon>
        <taxon>Parafrankia</taxon>
    </lineage>
</organism>
<evidence type="ECO:0000313" key="1">
    <source>
        <dbReference type="EMBL" id="OHV24410.1"/>
    </source>
</evidence>
<dbReference type="EMBL" id="MAXA01000235">
    <property type="protein sequence ID" value="OHV24410.1"/>
    <property type="molecule type" value="Genomic_DNA"/>
</dbReference>
<accession>A0A1S1PRW0</accession>
<dbReference type="Proteomes" id="UP000179769">
    <property type="component" value="Unassembled WGS sequence"/>
</dbReference>
<proteinExistence type="predicted"/>
<dbReference type="AlphaFoldDB" id="A0A1S1PRW0"/>
<protein>
    <submittedName>
        <fullName evidence="1">Uncharacterized protein</fullName>
    </submittedName>
</protein>
<name>A0A1S1PRW0_9ACTN</name>
<keyword evidence="2" id="KW-1185">Reference proteome</keyword>